<dbReference type="PANTHER" id="PTHR11772:SF2">
    <property type="entry name" value="ASPARAGINE SYNTHETASE [GLUTAMINE-HYDROLYZING]"/>
    <property type="match status" value="1"/>
</dbReference>
<keyword evidence="1" id="KW-0436">Ligase</keyword>
<reference evidence="5 6" key="1">
    <citation type="submission" date="2024-02" db="EMBL/GenBank/DDBJ databases">
        <authorList>
            <person name="Vignale AGUSTIN F."/>
            <person name="Sosa J E."/>
            <person name="Modenutti C."/>
        </authorList>
    </citation>
    <scope>NUCLEOTIDE SEQUENCE [LARGE SCALE GENOMIC DNA]</scope>
</reference>
<dbReference type="Gene3D" id="3.40.50.620">
    <property type="entry name" value="HUPs"/>
    <property type="match status" value="1"/>
</dbReference>
<evidence type="ECO:0000313" key="5">
    <source>
        <dbReference type="EMBL" id="CAK9174958.1"/>
    </source>
</evidence>
<keyword evidence="3" id="KW-0067">ATP-binding</keyword>
<dbReference type="Gene3D" id="3.60.20.10">
    <property type="entry name" value="Glutamine Phosphoribosylpyrophosphate, subunit 1, domain 1"/>
    <property type="match status" value="4"/>
</dbReference>
<dbReference type="Proteomes" id="UP001642360">
    <property type="component" value="Unassembled WGS sequence"/>
</dbReference>
<comment type="caution">
    <text evidence="5">The sequence shown here is derived from an EMBL/GenBank/DDBJ whole genome shotgun (WGS) entry which is preliminary data.</text>
</comment>
<keyword evidence="6" id="KW-1185">Reference proteome</keyword>
<dbReference type="AlphaFoldDB" id="A0ABC8U1H4"/>
<dbReference type="EMBL" id="CAUOFW020006502">
    <property type="protein sequence ID" value="CAK9174958.1"/>
    <property type="molecule type" value="Genomic_DNA"/>
</dbReference>
<evidence type="ECO:0000256" key="1">
    <source>
        <dbReference type="ARBA" id="ARBA00022598"/>
    </source>
</evidence>
<feature type="domain" description="Glutamine amidotransferase type-2" evidence="4">
    <location>
        <begin position="2"/>
        <end position="393"/>
    </location>
</feature>
<dbReference type="SUPFAM" id="SSF52402">
    <property type="entry name" value="Adenine nucleotide alpha hydrolases-like"/>
    <property type="match status" value="1"/>
</dbReference>
<sequence>MCGILAVFGCVDNSQTKRSRIIELSRRLRHRGPDWSGLHCHQDCYLAHQRLAIMDPTSGDQPLYNEDKTVVVTVNGEIYNHNELRKKLNSHQFRTGSDCEVMAHLVNGEIYNHNELRKKLNSHQFRTGSDCEVMAHLYEEYGEDLVGMLDGMFSFVLLDTHDKSFIAARDAIGITPLYMGWGLDVSIIWIRVNGEIYNHNELRKKLNSHQFRTGSDCEVMAHLYEEYGEDLVGMLDGMFSFVLLDTHDKSFIAARDAIGITPLYMGWGLDETGLEKVETVKVNGEIYNHNELRKKLNSHQFRTGSDCEVMAHLYEEYGEDLVGMLDGMFSFVLLDTHDKSFIAARDAIGITPLYMGWGLDGSVWFASEMKALSDDCERFMSFPPGHIYSSKSGGLRRWYNPLWYSEQIPSAPYNPVVLRQAFEKAVVKRLMTDVPFGVLLSGGLDSSLVAAVASRHMAESEAACQWGSQLHTFCIGLKGSPDLKAAREVANYLGTRHHEFHFTVQEGVDALEEVIYHIETYDVTTVRASTPMFLMSRKIKSLGVKMVLSGEGSDEIFGGYLYFHKAPNKEELHQETCRKIKALHLYDCLRANKSTSAWGVESRVPFLDKEFINVAMGIDPEWKMVRPDLGRIEKWVLRNAFDDDTNPYLPKHILYRQKEQFSDGVGYSWIDGLKDHANQQVTDGMLTNANFIYPENTPTTKEAYYYRTIFERFFPKNAARSTVPGGPSVACSTAKAVEWDAAWSKNLDPSGRAALGVHEAAYEDTSDGKIANAVNSSAQKIVAENIAAVV</sequence>
<accession>A0ABC8U1H4</accession>
<dbReference type="SUPFAM" id="SSF56235">
    <property type="entry name" value="N-terminal nucleophile aminohydrolases (Ntn hydrolases)"/>
    <property type="match status" value="4"/>
</dbReference>
<keyword evidence="2" id="KW-0547">Nucleotide-binding</keyword>
<dbReference type="CDD" id="cd01991">
    <property type="entry name" value="Asn_synthase_B_C"/>
    <property type="match status" value="1"/>
</dbReference>
<evidence type="ECO:0000256" key="3">
    <source>
        <dbReference type="ARBA" id="ARBA00022840"/>
    </source>
</evidence>
<dbReference type="Pfam" id="PF13537">
    <property type="entry name" value="GATase_7"/>
    <property type="match status" value="3"/>
</dbReference>
<organism evidence="5 6">
    <name type="scientific">Ilex paraguariensis</name>
    <name type="common">yerba mate</name>
    <dbReference type="NCBI Taxonomy" id="185542"/>
    <lineage>
        <taxon>Eukaryota</taxon>
        <taxon>Viridiplantae</taxon>
        <taxon>Streptophyta</taxon>
        <taxon>Embryophyta</taxon>
        <taxon>Tracheophyta</taxon>
        <taxon>Spermatophyta</taxon>
        <taxon>Magnoliopsida</taxon>
        <taxon>eudicotyledons</taxon>
        <taxon>Gunneridae</taxon>
        <taxon>Pentapetalae</taxon>
        <taxon>asterids</taxon>
        <taxon>campanulids</taxon>
        <taxon>Aquifoliales</taxon>
        <taxon>Aquifoliaceae</taxon>
        <taxon>Ilex</taxon>
    </lineage>
</organism>
<proteinExistence type="predicted"/>
<dbReference type="PANTHER" id="PTHR11772">
    <property type="entry name" value="ASPARAGINE SYNTHETASE"/>
    <property type="match status" value="1"/>
</dbReference>
<dbReference type="InterPro" id="IPR033738">
    <property type="entry name" value="AsnB_N"/>
</dbReference>
<dbReference type="InterPro" id="IPR017932">
    <property type="entry name" value="GATase_2_dom"/>
</dbReference>
<dbReference type="InterPro" id="IPR050795">
    <property type="entry name" value="Asn_Synthetase"/>
</dbReference>
<dbReference type="CDD" id="cd00712">
    <property type="entry name" value="AsnB"/>
    <property type="match status" value="2"/>
</dbReference>
<dbReference type="GO" id="GO:0016874">
    <property type="term" value="F:ligase activity"/>
    <property type="evidence" value="ECO:0007669"/>
    <property type="project" value="UniProtKB-KW"/>
</dbReference>
<dbReference type="Pfam" id="PF00733">
    <property type="entry name" value="Asn_synthase"/>
    <property type="match status" value="1"/>
</dbReference>
<dbReference type="InterPro" id="IPR001962">
    <property type="entry name" value="Asn_synthase"/>
</dbReference>
<gene>
    <name evidence="5" type="ORF">ILEXP_LOCUS44744</name>
</gene>
<dbReference type="PROSITE" id="PS51278">
    <property type="entry name" value="GATASE_TYPE_2"/>
    <property type="match status" value="1"/>
</dbReference>
<protein>
    <recommendedName>
        <fullName evidence="4">Glutamine amidotransferase type-2 domain-containing protein</fullName>
    </recommendedName>
</protein>
<dbReference type="InterPro" id="IPR029055">
    <property type="entry name" value="Ntn_hydrolases_N"/>
</dbReference>
<evidence type="ECO:0000259" key="4">
    <source>
        <dbReference type="PROSITE" id="PS51278"/>
    </source>
</evidence>
<dbReference type="InterPro" id="IPR014729">
    <property type="entry name" value="Rossmann-like_a/b/a_fold"/>
</dbReference>
<evidence type="ECO:0000313" key="6">
    <source>
        <dbReference type="Proteomes" id="UP001642360"/>
    </source>
</evidence>
<name>A0ABC8U1H4_9AQUA</name>
<dbReference type="GO" id="GO:0005524">
    <property type="term" value="F:ATP binding"/>
    <property type="evidence" value="ECO:0007669"/>
    <property type="project" value="UniProtKB-KW"/>
</dbReference>
<dbReference type="NCBIfam" id="NF006949">
    <property type="entry name" value="PRK09431.1"/>
    <property type="match status" value="1"/>
</dbReference>
<dbReference type="FunFam" id="3.40.50.620:FF:000055">
    <property type="entry name" value="Asparagine synthetase [glutamine-hydrolyzing]"/>
    <property type="match status" value="1"/>
</dbReference>
<evidence type="ECO:0000256" key="2">
    <source>
        <dbReference type="ARBA" id="ARBA00022741"/>
    </source>
</evidence>